<dbReference type="PANTHER" id="PTHR42993:SF1">
    <property type="entry name" value="MAOC-LIKE DEHYDRATASE DOMAIN-CONTAINING PROTEIN"/>
    <property type="match status" value="1"/>
</dbReference>
<comment type="caution">
    <text evidence="2">The sequence shown here is derived from an EMBL/GenBank/DDBJ whole genome shotgun (WGS) entry which is preliminary data.</text>
</comment>
<dbReference type="Pfam" id="PF01575">
    <property type="entry name" value="MaoC_dehydratas"/>
    <property type="match status" value="1"/>
</dbReference>
<dbReference type="EMBL" id="JAAAMJ010000011">
    <property type="protein sequence ID" value="NDV87844.1"/>
    <property type="molecule type" value="Genomic_DNA"/>
</dbReference>
<dbReference type="RefSeq" id="WP_163044659.1">
    <property type="nucleotide sequence ID" value="NZ_JAAAMJ010000011.1"/>
</dbReference>
<dbReference type="SUPFAM" id="SSF54637">
    <property type="entry name" value="Thioesterase/thiol ester dehydrase-isomerase"/>
    <property type="match status" value="1"/>
</dbReference>
<protein>
    <submittedName>
        <fullName evidence="2">Nodulation protein N</fullName>
    </submittedName>
</protein>
<dbReference type="Gene3D" id="3.10.129.10">
    <property type="entry name" value="Hotdog Thioesterase"/>
    <property type="match status" value="1"/>
</dbReference>
<sequence>MALASVAETETMLRARLIPIEAYRAHLDKDEFVSDWLTVDQEMIDRFAAATHDHQFIHVDPVRAREESPYGGTIAHGFLTLSLLSTLAYDALPGVIGTKMGVNYGFDKVRFLNPVRVGTRVRGRFRMIGLNERAVTLQTSWDAAVEIEGGVKPALSAQWITVAVLEPPAQ</sequence>
<feature type="domain" description="MaoC-like" evidence="1">
    <location>
        <begin position="34"/>
        <end position="131"/>
    </location>
</feature>
<name>A0A6L9MIY8_9HYPH</name>
<evidence type="ECO:0000313" key="2">
    <source>
        <dbReference type="EMBL" id="NDV87844.1"/>
    </source>
</evidence>
<dbReference type="AlphaFoldDB" id="A0A6L9MIY8"/>
<dbReference type="InterPro" id="IPR002539">
    <property type="entry name" value="MaoC-like_dom"/>
</dbReference>
<dbReference type="CDD" id="cd03450">
    <property type="entry name" value="NodN"/>
    <property type="match status" value="1"/>
</dbReference>
<dbReference type="InterPro" id="IPR039375">
    <property type="entry name" value="NodN-like"/>
</dbReference>
<dbReference type="InterPro" id="IPR029069">
    <property type="entry name" value="HotDog_dom_sf"/>
</dbReference>
<gene>
    <name evidence="2" type="ORF">GTW51_14145</name>
</gene>
<organism evidence="2 3">
    <name type="scientific">Aurantimonas aggregata</name>
    <dbReference type="NCBI Taxonomy" id="2047720"/>
    <lineage>
        <taxon>Bacteria</taxon>
        <taxon>Pseudomonadati</taxon>
        <taxon>Pseudomonadota</taxon>
        <taxon>Alphaproteobacteria</taxon>
        <taxon>Hyphomicrobiales</taxon>
        <taxon>Aurantimonadaceae</taxon>
        <taxon>Aurantimonas</taxon>
    </lineage>
</organism>
<accession>A0A6L9MIY8</accession>
<dbReference type="PANTHER" id="PTHR42993">
    <property type="entry name" value="MAOC-LIKE DEHYDRATASE DOMAIN-CONTAINING PROTEIN"/>
    <property type="match status" value="1"/>
</dbReference>
<evidence type="ECO:0000313" key="3">
    <source>
        <dbReference type="Proteomes" id="UP000476332"/>
    </source>
</evidence>
<keyword evidence="3" id="KW-1185">Reference proteome</keyword>
<evidence type="ECO:0000259" key="1">
    <source>
        <dbReference type="Pfam" id="PF01575"/>
    </source>
</evidence>
<proteinExistence type="predicted"/>
<dbReference type="Proteomes" id="UP000476332">
    <property type="component" value="Unassembled WGS sequence"/>
</dbReference>
<reference evidence="2 3" key="1">
    <citation type="submission" date="2020-01" db="EMBL/GenBank/DDBJ databases">
        <title>Genomes of bacteria type strains.</title>
        <authorList>
            <person name="Chen J."/>
            <person name="Zhu S."/>
            <person name="Chen J."/>
        </authorList>
    </citation>
    <scope>NUCLEOTIDE SEQUENCE [LARGE SCALE GENOMIC DNA]</scope>
    <source>
        <strain evidence="2 3">KCTC 52919</strain>
    </source>
</reference>